<proteinExistence type="predicted"/>
<keyword evidence="3" id="KW-1185">Reference proteome</keyword>
<accession>A0A8E2DE50</accession>
<dbReference type="EMBL" id="KV723013">
    <property type="protein sequence ID" value="OCH83546.1"/>
    <property type="molecule type" value="Genomic_DNA"/>
</dbReference>
<protein>
    <submittedName>
        <fullName evidence="2">Uncharacterized protein</fullName>
    </submittedName>
</protein>
<name>A0A8E2DE50_9APHY</name>
<organism evidence="2 3">
    <name type="scientific">Obba rivulosa</name>
    <dbReference type="NCBI Taxonomy" id="1052685"/>
    <lineage>
        <taxon>Eukaryota</taxon>
        <taxon>Fungi</taxon>
        <taxon>Dikarya</taxon>
        <taxon>Basidiomycota</taxon>
        <taxon>Agaricomycotina</taxon>
        <taxon>Agaricomycetes</taxon>
        <taxon>Polyporales</taxon>
        <taxon>Gelatoporiaceae</taxon>
        <taxon>Obba</taxon>
    </lineage>
</organism>
<feature type="compositionally biased region" description="Basic and acidic residues" evidence="1">
    <location>
        <begin position="42"/>
        <end position="64"/>
    </location>
</feature>
<evidence type="ECO:0000313" key="3">
    <source>
        <dbReference type="Proteomes" id="UP000250043"/>
    </source>
</evidence>
<sequence length="64" mass="7104">MVKVPNHVCTKQDNVGERGRPKGVLNGQGKNSAKKKKGVGLAKHDERKKTQEEIKAAALERKQR</sequence>
<evidence type="ECO:0000256" key="1">
    <source>
        <dbReference type="SAM" id="MobiDB-lite"/>
    </source>
</evidence>
<gene>
    <name evidence="2" type="ORF">OBBRIDRAFT_799699</name>
</gene>
<dbReference type="AlphaFoldDB" id="A0A8E2DE50"/>
<reference evidence="2 3" key="1">
    <citation type="submission" date="2016-07" db="EMBL/GenBank/DDBJ databases">
        <title>Draft genome of the white-rot fungus Obba rivulosa 3A-2.</title>
        <authorList>
            <consortium name="DOE Joint Genome Institute"/>
            <person name="Miettinen O."/>
            <person name="Riley R."/>
            <person name="Acob R."/>
            <person name="Barry K."/>
            <person name="Cullen D."/>
            <person name="De Vries R."/>
            <person name="Hainaut M."/>
            <person name="Hatakka A."/>
            <person name="Henrissat B."/>
            <person name="Hilden K."/>
            <person name="Kuo R."/>
            <person name="Labutti K."/>
            <person name="Lipzen A."/>
            <person name="Makela M.R."/>
            <person name="Sandor L."/>
            <person name="Spatafora J.W."/>
            <person name="Grigoriev I.V."/>
            <person name="Hibbett D.S."/>
        </authorList>
    </citation>
    <scope>NUCLEOTIDE SEQUENCE [LARGE SCALE GENOMIC DNA]</scope>
    <source>
        <strain evidence="2 3">3A-2</strain>
    </source>
</reference>
<evidence type="ECO:0000313" key="2">
    <source>
        <dbReference type="EMBL" id="OCH83546.1"/>
    </source>
</evidence>
<dbReference type="Proteomes" id="UP000250043">
    <property type="component" value="Unassembled WGS sequence"/>
</dbReference>
<feature type="region of interest" description="Disordered" evidence="1">
    <location>
        <begin position="1"/>
        <end position="64"/>
    </location>
</feature>